<dbReference type="InterPro" id="IPR039226">
    <property type="entry name" value="Ski3/TTC37"/>
</dbReference>
<dbReference type="PROSITE" id="PS50005">
    <property type="entry name" value="TPR"/>
    <property type="match status" value="3"/>
</dbReference>
<evidence type="ECO:0000256" key="3">
    <source>
        <dbReference type="PROSITE-ProRule" id="PRU00339"/>
    </source>
</evidence>
<keyword evidence="5" id="KW-1185">Reference proteome</keyword>
<dbReference type="InterPro" id="IPR019734">
    <property type="entry name" value="TPR_rpt"/>
</dbReference>
<dbReference type="SUPFAM" id="SSF81901">
    <property type="entry name" value="HCP-like"/>
    <property type="match status" value="1"/>
</dbReference>
<reference evidence="4" key="1">
    <citation type="submission" date="2021-01" db="UniProtKB">
        <authorList>
            <consortium name="EnsemblMetazoa"/>
        </authorList>
    </citation>
    <scope>IDENTIFICATION</scope>
</reference>
<organism evidence="4 5">
    <name type="scientific">Clytia hemisphaerica</name>
    <dbReference type="NCBI Taxonomy" id="252671"/>
    <lineage>
        <taxon>Eukaryota</taxon>
        <taxon>Metazoa</taxon>
        <taxon>Cnidaria</taxon>
        <taxon>Hydrozoa</taxon>
        <taxon>Hydroidolina</taxon>
        <taxon>Leptothecata</taxon>
        <taxon>Obeliida</taxon>
        <taxon>Clytiidae</taxon>
        <taxon>Clytia</taxon>
    </lineage>
</organism>
<evidence type="ECO:0000256" key="1">
    <source>
        <dbReference type="ARBA" id="ARBA00022737"/>
    </source>
</evidence>
<feature type="repeat" description="TPR" evidence="3">
    <location>
        <begin position="598"/>
        <end position="631"/>
    </location>
</feature>
<dbReference type="EnsemblMetazoa" id="CLYHEMT018458.1">
    <property type="protein sequence ID" value="CLYHEMP018458.1"/>
    <property type="gene ID" value="CLYHEMG018458"/>
</dbReference>
<dbReference type="RefSeq" id="XP_066915937.1">
    <property type="nucleotide sequence ID" value="XM_067059836.1"/>
</dbReference>
<dbReference type="GeneID" id="136803087"/>
<dbReference type="PANTHER" id="PTHR15704:SF7">
    <property type="entry name" value="SUPERKILLER COMPLEX PROTEIN 3"/>
    <property type="match status" value="1"/>
</dbReference>
<dbReference type="Pfam" id="PF13181">
    <property type="entry name" value="TPR_8"/>
    <property type="match status" value="1"/>
</dbReference>
<evidence type="ECO:0000256" key="2">
    <source>
        <dbReference type="ARBA" id="ARBA00022803"/>
    </source>
</evidence>
<accession>A0A7M5X6E7</accession>
<keyword evidence="2 3" id="KW-0802">TPR repeat</keyword>
<evidence type="ECO:0000313" key="4">
    <source>
        <dbReference type="EnsemblMetazoa" id="CLYHEMP018458.1"/>
    </source>
</evidence>
<proteinExistence type="predicted"/>
<evidence type="ECO:0008006" key="6">
    <source>
        <dbReference type="Google" id="ProtNLM"/>
    </source>
</evidence>
<dbReference type="OrthoDB" id="421075at2759"/>
<protein>
    <recommendedName>
        <fullName evidence="6">Tetratricopeptide repeat protein 37</fullName>
    </recommendedName>
</protein>
<feature type="repeat" description="TPR" evidence="3">
    <location>
        <begin position="37"/>
        <end position="70"/>
    </location>
</feature>
<dbReference type="Pfam" id="PF14559">
    <property type="entry name" value="TPR_19"/>
    <property type="match status" value="1"/>
</dbReference>
<dbReference type="SUPFAM" id="SSF48452">
    <property type="entry name" value="TPR-like"/>
    <property type="match status" value="5"/>
</dbReference>
<dbReference type="Proteomes" id="UP000594262">
    <property type="component" value="Unplaced"/>
</dbReference>
<evidence type="ECO:0000313" key="5">
    <source>
        <dbReference type="Proteomes" id="UP000594262"/>
    </source>
</evidence>
<sequence length="1563" mass="178261">MDIKSELKSARDCIKKKEYKEAVKHCKNVLKHDKENYNAFVFIGKCATELEQYQQAKEAYTRAIEQNKEQPLAWQGLCSLLEKAKNHAWKSDMISAYTSLLENESFSQDTEKWLDLAQKNLKLLKNENKNIDVLILLEKILGRCPNEEKFTFFQEKINILERLLIKDPDNIEFKLKLKETFTNLIHLDTVDGEILITFKAKQLEFICKNAIVLDEKLDSFFNLCEKYHKVSPNNKSIADCFAVAIFNKAVCQPESLKELLEPMTSILPHIQDNDKNLLNGLLNIANGKVYFEELLKIQVKHQKCVVAFFHAREHHRCHKFQSAKEFIALSKENMQSLPFKESKDALAKHTCLMEIEILLEKKINSETEENEFTALFQQFTGPEVKKLILEIKFLIKTGNRDKAISSLENLGKLQLNEEEKSIMLQLQAEISFLEEKFYDAEIRLQEALALKDNYLDRFLLAKVYWKLGEEKQEYLPKAYTEFLKAAKLDAYYAPTFFYLGKYQKELIKDFVKAAKCLEKSFSLNDKDEDAANMLADLYLQQDNEDKAIEIYVKITSEAKVGQAIWAWIRLGLIYLKRKLGDEAIVCFQNGLRGDTTISHHWECLGDAYFEKGSFVSALKAFTKAVELDTDSAYCKFKMAKIKQMLKMDVEAIEDYKQLLKHHHDYVPALLGLSETYLHLEKEKLKIVFDGKAVECAQQVVDYVTRAVEKQPNFSILWKTIADALVLLHVVCDDKCHLSIPVSLQKIVSYTVKSNVAHKCDIMEIACRCYMVAIKIKENISSYWHDLAVCTYFQAMVLKGQEGQSKIIQSIQIIKKALALDSTNHQYWNTLGVVAGSSGPSEKICGHSIDDAHNPSLSQHAFIKSLELNAQDAHVWANLGILYLKHDKIEAAHEAFKKAQACDPALPQAWIGQAMIAECVMQTEDEKYEAMDLFRHATELQFHGEGSLAYAQWVCRLLSQIKNKSVLISTSPKADMSHLPHDVRRIVTKASGSLHKSTERHTDNAYAFNTLGVLLEQEGLFKQAEQAFACARKLLSTQQTDNEHNEKLRKVLLNQARSLCYLKQYSKAIEIYKVCDLQTPSEVCWLAFAYYHSGMLDLSIKEYEKALKLSTTDSHRSEILAALGMVYYADQKNDLAKSSLFESTQQADSSEHGIMALAALGLLHGDGTLATAALSELSRHRHKNMKQFEQKKIKLNASCYQMQGQSILAKRELLKGIHRYPQDSYFWSELAKYILYHETSNYKLSLHCTAVATYQMPTKIASLCDAMTTLAFPITGTEKLLKSVQRLLHNNPEDARSWVLLAAALNADTALHSKESTREKTVQVTNLALKKVDETLSSLKSAPSALVVLDSMALNQYNNLYSWMMQLYVISNIYFGDVDFAQMFADKVLPSLKGDEKAFEDFVFLKGLATIQENLSKGDHVSIENVRVMATLATKTAENWKWTILHKIYCTMAMPSAAEFCLRQLVLLGIQNKECYENVLLQTTLLGIKTFDVAGDRKWLDENKAILSQIFESIAEPDEVMILLRAIVFYQDGNKKAAMKYLQKLVFADRTVGQLAESLTRKWS</sequence>
<dbReference type="GO" id="GO:0055087">
    <property type="term" value="C:Ski complex"/>
    <property type="evidence" value="ECO:0007669"/>
    <property type="project" value="InterPro"/>
</dbReference>
<dbReference type="SMART" id="SM00028">
    <property type="entry name" value="TPR"/>
    <property type="match status" value="13"/>
</dbReference>
<feature type="repeat" description="TPR" evidence="3">
    <location>
        <begin position="872"/>
        <end position="905"/>
    </location>
</feature>
<dbReference type="GO" id="GO:0006401">
    <property type="term" value="P:RNA catabolic process"/>
    <property type="evidence" value="ECO:0007669"/>
    <property type="project" value="InterPro"/>
</dbReference>
<dbReference type="InterPro" id="IPR011990">
    <property type="entry name" value="TPR-like_helical_dom_sf"/>
</dbReference>
<keyword evidence="1" id="KW-0677">Repeat</keyword>
<dbReference type="PANTHER" id="PTHR15704">
    <property type="entry name" value="SUPERKILLER 3 PROTEIN-RELATED"/>
    <property type="match status" value="1"/>
</dbReference>
<name>A0A7M5X6E7_9CNID</name>
<dbReference type="Gene3D" id="1.25.40.10">
    <property type="entry name" value="Tetratricopeptide repeat domain"/>
    <property type="match status" value="5"/>
</dbReference>